<proteinExistence type="predicted"/>
<organism evidence="2 3">
    <name type="scientific">Neofusicoccum ribis</name>
    <dbReference type="NCBI Taxonomy" id="45134"/>
    <lineage>
        <taxon>Eukaryota</taxon>
        <taxon>Fungi</taxon>
        <taxon>Dikarya</taxon>
        <taxon>Ascomycota</taxon>
        <taxon>Pezizomycotina</taxon>
        <taxon>Dothideomycetes</taxon>
        <taxon>Dothideomycetes incertae sedis</taxon>
        <taxon>Botryosphaeriales</taxon>
        <taxon>Botryosphaeriaceae</taxon>
        <taxon>Neofusicoccum</taxon>
    </lineage>
</organism>
<sequence length="323" mass="34461">MTSKTTNPPTLGQSQYMLPPIQQVQVGGVTQYMVAPYDAGAAAGAAVPAANSQAVANHPGTIIIDLGSASSTSSSNTNTTTTNNSSSSSKRRRSEEDEADANANNAATPPPRSRRRTTTTKSPTLPDYESPPPVDIVVAAPATTTTTNAPAFRLSPPPASPQLPPLRGPSPRPFPLRVGATAVPPPSLVGARRRGGVPAPLSDPDALFPLEDETDEEGVAAGPFGAATRAREAEWERLRDGEEDDEDHGEGRREGEGEEEGEEGFMRRRWVGWPGRWVEREKRRLEGRVGELFREVAQARGGGLGVARAEVWEWFGGVMDRLP</sequence>
<feature type="compositionally biased region" description="Low complexity" evidence="1">
    <location>
        <begin position="68"/>
        <end position="88"/>
    </location>
</feature>
<feature type="compositionally biased region" description="Pro residues" evidence="1">
    <location>
        <begin position="155"/>
        <end position="171"/>
    </location>
</feature>
<name>A0ABR3SNG4_9PEZI</name>
<comment type="caution">
    <text evidence="2">The sequence shown here is derived from an EMBL/GenBank/DDBJ whole genome shotgun (WGS) entry which is preliminary data.</text>
</comment>
<dbReference type="Proteomes" id="UP001521116">
    <property type="component" value="Unassembled WGS sequence"/>
</dbReference>
<feature type="region of interest" description="Disordered" evidence="1">
    <location>
        <begin position="67"/>
        <end position="135"/>
    </location>
</feature>
<feature type="region of interest" description="Disordered" evidence="1">
    <location>
        <begin position="214"/>
        <end position="265"/>
    </location>
</feature>
<evidence type="ECO:0000313" key="2">
    <source>
        <dbReference type="EMBL" id="KAL1625158.1"/>
    </source>
</evidence>
<reference evidence="2 3" key="1">
    <citation type="submission" date="2024-02" db="EMBL/GenBank/DDBJ databases">
        <title>De novo assembly and annotation of 12 fungi associated with fruit tree decline syndrome in Ontario, Canada.</title>
        <authorList>
            <person name="Sulman M."/>
            <person name="Ellouze W."/>
            <person name="Ilyukhin E."/>
        </authorList>
    </citation>
    <scope>NUCLEOTIDE SEQUENCE [LARGE SCALE GENOMIC DNA]</scope>
    <source>
        <strain evidence="2 3">M1-105</strain>
    </source>
</reference>
<evidence type="ECO:0000256" key="1">
    <source>
        <dbReference type="SAM" id="MobiDB-lite"/>
    </source>
</evidence>
<dbReference type="EMBL" id="JAJVDC020000097">
    <property type="protein sequence ID" value="KAL1625158.1"/>
    <property type="molecule type" value="Genomic_DNA"/>
</dbReference>
<protein>
    <submittedName>
        <fullName evidence="2">Uncharacterized protein</fullName>
    </submittedName>
</protein>
<evidence type="ECO:0000313" key="3">
    <source>
        <dbReference type="Proteomes" id="UP001521116"/>
    </source>
</evidence>
<accession>A0ABR3SNG4</accession>
<keyword evidence="3" id="KW-1185">Reference proteome</keyword>
<feature type="compositionally biased region" description="Basic and acidic residues" evidence="1">
    <location>
        <begin position="229"/>
        <end position="240"/>
    </location>
</feature>
<feature type="region of interest" description="Disordered" evidence="1">
    <location>
        <begin position="147"/>
        <end position="171"/>
    </location>
</feature>
<gene>
    <name evidence="2" type="ORF">SLS56_007428</name>
</gene>